<sequence length="179" mass="19299">MSGPATICLHGPESTGKSTLCALLATRFGAELVTEYGRSFCETYGTELTMDDLVDIAETHDAMTVAAKSRGGSHLILDTDPLMTAVWADMLFGERDPWFDAWTGTADLYLLLDIDIPWVDDGTRMFGAPAERSRFFELSRAELERRGVRWALISGPAAETRLAGALAAIEAAGLGRPAG</sequence>
<dbReference type="OrthoDB" id="3249147at2"/>
<evidence type="ECO:0000313" key="3">
    <source>
        <dbReference type="Proteomes" id="UP000198824"/>
    </source>
</evidence>
<feature type="domain" description="NadR/Ttd14 AAA" evidence="1">
    <location>
        <begin position="7"/>
        <end position="157"/>
    </location>
</feature>
<accession>A0A1I6K5E4</accession>
<gene>
    <name evidence="2" type="ORF">SAMN05192580_1335</name>
</gene>
<dbReference type="InterPro" id="IPR052735">
    <property type="entry name" value="NAD_biosynth-regulator"/>
</dbReference>
<evidence type="ECO:0000313" key="2">
    <source>
        <dbReference type="EMBL" id="SFR86308.1"/>
    </source>
</evidence>
<dbReference type="PANTHER" id="PTHR37512">
    <property type="entry name" value="TRIFUNCTIONAL NAD BIOSYNTHESIS/REGULATOR PROTEIN NADR"/>
    <property type="match status" value="1"/>
</dbReference>
<name>A0A1I6K5E4_9SPHN</name>
<keyword evidence="3" id="KW-1185">Reference proteome</keyword>
<dbReference type="SUPFAM" id="SSF52540">
    <property type="entry name" value="P-loop containing nucleoside triphosphate hydrolases"/>
    <property type="match status" value="1"/>
</dbReference>
<protein>
    <submittedName>
        <fullName evidence="2">Nicotinamide-nucleotide adenylyltransferase, NadR type</fullName>
    </submittedName>
</protein>
<dbReference type="STRING" id="1166337.SAMN05192580_1335"/>
<dbReference type="PANTHER" id="PTHR37512:SF1">
    <property type="entry name" value="NADR_TTD14 AAA DOMAIN-CONTAINING PROTEIN"/>
    <property type="match status" value="1"/>
</dbReference>
<keyword evidence="2" id="KW-0548">Nucleotidyltransferase</keyword>
<proteinExistence type="predicted"/>
<dbReference type="Pfam" id="PF13521">
    <property type="entry name" value="AAA_28"/>
    <property type="match status" value="1"/>
</dbReference>
<dbReference type="InterPro" id="IPR038727">
    <property type="entry name" value="NadR/Ttd14_AAA_dom"/>
</dbReference>
<dbReference type="EMBL" id="FOZG01000001">
    <property type="protein sequence ID" value="SFR86308.1"/>
    <property type="molecule type" value="Genomic_DNA"/>
</dbReference>
<reference evidence="2 3" key="1">
    <citation type="submission" date="2016-10" db="EMBL/GenBank/DDBJ databases">
        <authorList>
            <person name="de Groot N.N."/>
        </authorList>
    </citation>
    <scope>NUCLEOTIDE SEQUENCE [LARGE SCALE GENOMIC DNA]</scope>
    <source>
        <strain evidence="2 3">S5-249</strain>
    </source>
</reference>
<dbReference type="GO" id="GO:0016779">
    <property type="term" value="F:nucleotidyltransferase activity"/>
    <property type="evidence" value="ECO:0007669"/>
    <property type="project" value="UniProtKB-KW"/>
</dbReference>
<dbReference type="Gene3D" id="3.40.50.300">
    <property type="entry name" value="P-loop containing nucleotide triphosphate hydrolases"/>
    <property type="match status" value="1"/>
</dbReference>
<keyword evidence="2" id="KW-0808">Transferase</keyword>
<dbReference type="Proteomes" id="UP000198824">
    <property type="component" value="Unassembled WGS sequence"/>
</dbReference>
<dbReference type="InterPro" id="IPR027417">
    <property type="entry name" value="P-loop_NTPase"/>
</dbReference>
<dbReference type="RefSeq" id="WP_093313832.1">
    <property type="nucleotide sequence ID" value="NZ_FOZG01000001.1"/>
</dbReference>
<dbReference type="AlphaFoldDB" id="A0A1I6K5E4"/>
<organism evidence="2 3">
    <name type="scientific">Sphingomonas jatrophae</name>
    <dbReference type="NCBI Taxonomy" id="1166337"/>
    <lineage>
        <taxon>Bacteria</taxon>
        <taxon>Pseudomonadati</taxon>
        <taxon>Pseudomonadota</taxon>
        <taxon>Alphaproteobacteria</taxon>
        <taxon>Sphingomonadales</taxon>
        <taxon>Sphingomonadaceae</taxon>
        <taxon>Sphingomonas</taxon>
    </lineage>
</organism>
<evidence type="ECO:0000259" key="1">
    <source>
        <dbReference type="Pfam" id="PF13521"/>
    </source>
</evidence>